<accession>A0A2U3JY29</accession>
<evidence type="ECO:0000313" key="1">
    <source>
        <dbReference type="EMBL" id="SPF32249.1"/>
    </source>
</evidence>
<sequence>MTDASPLRVEIVADDMFALVKECTGKRKLKAGDLTKAMIAKHGEPVCDKETCRKAIRMLIDSGRCIYTYLGGSYIELPAPPEDAQQL</sequence>
<dbReference type="AlphaFoldDB" id="A0A2U3JY29"/>
<protein>
    <submittedName>
        <fullName evidence="1">DsrD</fullName>
    </submittedName>
</protein>
<proteinExistence type="predicted"/>
<name>A0A2U3JY29_9BACT</name>
<dbReference type="OrthoDB" id="9801403at2"/>
<evidence type="ECO:0000313" key="2">
    <source>
        <dbReference type="Proteomes" id="UP000238701"/>
    </source>
</evidence>
<gene>
    <name evidence="1" type="primary">dsrD</name>
    <name evidence="1" type="ORF">SBA1_1040014</name>
</gene>
<reference evidence="2" key="1">
    <citation type="submission" date="2018-02" db="EMBL/GenBank/DDBJ databases">
        <authorList>
            <person name="Hausmann B."/>
        </authorList>
    </citation>
    <scope>NUCLEOTIDE SEQUENCE [LARGE SCALE GENOMIC DNA]</scope>
    <source>
        <strain evidence="2">Peat soil MAG SbA1</strain>
    </source>
</reference>
<dbReference type="EMBL" id="OMOD01000007">
    <property type="protein sequence ID" value="SPF32249.1"/>
    <property type="molecule type" value="Genomic_DNA"/>
</dbReference>
<organism evidence="1 2">
    <name type="scientific">Candidatus Sulfotelmatobacter kueseliae</name>
    <dbReference type="NCBI Taxonomy" id="2042962"/>
    <lineage>
        <taxon>Bacteria</taxon>
        <taxon>Pseudomonadati</taxon>
        <taxon>Acidobacteriota</taxon>
        <taxon>Terriglobia</taxon>
        <taxon>Terriglobales</taxon>
        <taxon>Candidatus Korobacteraceae</taxon>
        <taxon>Candidatus Sulfotelmatobacter</taxon>
    </lineage>
</organism>
<dbReference type="Proteomes" id="UP000238701">
    <property type="component" value="Unassembled WGS sequence"/>
</dbReference>